<evidence type="ECO:0000256" key="2">
    <source>
        <dbReference type="ARBA" id="ARBA00022741"/>
    </source>
</evidence>
<dbReference type="PROSITE" id="PS00662">
    <property type="entry name" value="T2SP_E"/>
    <property type="match status" value="1"/>
</dbReference>
<evidence type="ECO:0000256" key="1">
    <source>
        <dbReference type="ARBA" id="ARBA00006611"/>
    </source>
</evidence>
<dbReference type="SUPFAM" id="SSF52540">
    <property type="entry name" value="P-loop containing nucleoside triphosphate hydrolases"/>
    <property type="match status" value="1"/>
</dbReference>
<dbReference type="Gene3D" id="3.30.450.90">
    <property type="match status" value="1"/>
</dbReference>
<evidence type="ECO:0000313" key="5">
    <source>
        <dbReference type="EMBL" id="OGF33536.1"/>
    </source>
</evidence>
<dbReference type="InterPro" id="IPR001482">
    <property type="entry name" value="T2SS/T4SS_dom"/>
</dbReference>
<dbReference type="AlphaFoldDB" id="A0A1F5T4C0"/>
<dbReference type="GO" id="GO:0016887">
    <property type="term" value="F:ATP hydrolysis activity"/>
    <property type="evidence" value="ECO:0007669"/>
    <property type="project" value="TreeGrafter"/>
</dbReference>
<dbReference type="GO" id="GO:0005524">
    <property type="term" value="F:ATP binding"/>
    <property type="evidence" value="ECO:0007669"/>
    <property type="project" value="UniProtKB-KW"/>
</dbReference>
<reference evidence="5 6" key="1">
    <citation type="journal article" date="2016" name="Nat. Commun.">
        <title>Thousands of microbial genomes shed light on interconnected biogeochemical processes in an aquifer system.</title>
        <authorList>
            <person name="Anantharaman K."/>
            <person name="Brown C.T."/>
            <person name="Hug L.A."/>
            <person name="Sharon I."/>
            <person name="Castelle C.J."/>
            <person name="Probst A.J."/>
            <person name="Thomas B.C."/>
            <person name="Singh A."/>
            <person name="Wilkins M.J."/>
            <person name="Karaoz U."/>
            <person name="Brodie E.L."/>
            <person name="Williams K.H."/>
            <person name="Hubbard S.S."/>
            <person name="Banfield J.F."/>
        </authorList>
    </citation>
    <scope>NUCLEOTIDE SEQUENCE [LARGE SCALE GENOMIC DNA]</scope>
</reference>
<gene>
    <name evidence="5" type="ORF">A2478_01670</name>
</gene>
<feature type="domain" description="Bacterial type II secretion system protein E" evidence="4">
    <location>
        <begin position="240"/>
        <end position="254"/>
    </location>
</feature>
<proteinExistence type="inferred from homology"/>
<dbReference type="CDD" id="cd01129">
    <property type="entry name" value="PulE-GspE-like"/>
    <property type="match status" value="1"/>
</dbReference>
<dbReference type="GO" id="GO:0005886">
    <property type="term" value="C:plasma membrane"/>
    <property type="evidence" value="ECO:0007669"/>
    <property type="project" value="TreeGrafter"/>
</dbReference>
<comment type="similarity">
    <text evidence="1">Belongs to the GSP E family.</text>
</comment>
<organism evidence="5 6">
    <name type="scientific">Candidatus Falkowbacteria bacterium RIFOXYC2_FULL_36_12</name>
    <dbReference type="NCBI Taxonomy" id="1798002"/>
    <lineage>
        <taxon>Bacteria</taxon>
        <taxon>Candidatus Falkowiibacteriota</taxon>
    </lineage>
</organism>
<dbReference type="PANTHER" id="PTHR30258">
    <property type="entry name" value="TYPE II SECRETION SYSTEM PROTEIN GSPE-RELATED"/>
    <property type="match status" value="1"/>
</dbReference>
<keyword evidence="2" id="KW-0547">Nucleotide-binding</keyword>
<dbReference type="Gene3D" id="3.40.50.300">
    <property type="entry name" value="P-loop containing nucleotide triphosphate hydrolases"/>
    <property type="match status" value="1"/>
</dbReference>
<accession>A0A1F5T4C0</accession>
<dbReference type="EMBL" id="MFGJ01000001">
    <property type="protein sequence ID" value="OGF33536.1"/>
    <property type="molecule type" value="Genomic_DNA"/>
</dbReference>
<dbReference type="InterPro" id="IPR027417">
    <property type="entry name" value="P-loop_NTPase"/>
</dbReference>
<keyword evidence="3" id="KW-0067">ATP-binding</keyword>
<evidence type="ECO:0000259" key="4">
    <source>
        <dbReference type="PROSITE" id="PS00662"/>
    </source>
</evidence>
<evidence type="ECO:0000313" key="6">
    <source>
        <dbReference type="Proteomes" id="UP000179001"/>
    </source>
</evidence>
<evidence type="ECO:0000256" key="3">
    <source>
        <dbReference type="ARBA" id="ARBA00022840"/>
    </source>
</evidence>
<protein>
    <recommendedName>
        <fullName evidence="4">Bacterial type II secretion system protein E domain-containing protein</fullName>
    </recommendedName>
</protein>
<sequence>MPVRAKKIEGVSVSEEDLNKYTDIGRDFKKLNETVKKTNISDMVSLVIAAALESGSSDIHIEAEEKDVKIRLRVDGILHDAAEIEKDKWSKIISRIKLLAGLKINISDKPQDGRFSIATKEDKIDVRTSTLPTAYGESVVMRILNSSAAGVDFDKLGLIGLAAKRLEEQMARPNGMIITTGPTGSGKTTTLYSILFQLNKEGTKIITLEDPIEYKLKGINQSQIDHSKHYSFADGLRSILRQDPDIVMVGEMRDKETADVAVNAALTGHLVLSTIHTNNAAGAIPRFLAMGVKGFLLAPAINAVMGQRLVRRICQDCKIEYEAKPEELENAKKILESIPEGHPDRPDLSNLQFYTGKGCEKCNEMKYKGRVGIYEIMVMNKEIEQVILSEKLSVTQMEELAIKNQMLTMAQDGLIKAMKGMTTLEEVFRVSE</sequence>
<dbReference type="STRING" id="1798002.A2478_01670"/>
<dbReference type="Proteomes" id="UP000179001">
    <property type="component" value="Unassembled WGS sequence"/>
</dbReference>
<comment type="caution">
    <text evidence="5">The sequence shown here is derived from an EMBL/GenBank/DDBJ whole genome shotgun (WGS) entry which is preliminary data.</text>
</comment>
<dbReference type="Pfam" id="PF00437">
    <property type="entry name" value="T2SSE"/>
    <property type="match status" value="1"/>
</dbReference>
<name>A0A1F5T4C0_9BACT</name>
<dbReference type="PANTHER" id="PTHR30258:SF1">
    <property type="entry name" value="PROTEIN TRANSPORT PROTEIN HOFB HOMOLOG"/>
    <property type="match status" value="1"/>
</dbReference>